<evidence type="ECO:0000259" key="11">
    <source>
        <dbReference type="Pfam" id="PF02878"/>
    </source>
</evidence>
<dbReference type="PRINTS" id="PR00509">
    <property type="entry name" value="PGMPMM"/>
</dbReference>
<keyword evidence="8" id="KW-0460">Magnesium</keyword>
<dbReference type="GO" id="GO:0005634">
    <property type="term" value="C:nucleus"/>
    <property type="evidence" value="ECO:0007669"/>
    <property type="project" value="TreeGrafter"/>
</dbReference>
<dbReference type="SUPFAM" id="SSF53738">
    <property type="entry name" value="Phosphoglucomutase, first 3 domains"/>
    <property type="match status" value="3"/>
</dbReference>
<keyword evidence="10" id="KW-0119">Carbohydrate metabolism</keyword>
<organism evidence="14 15">
    <name type="scientific">Macrostomum lignano</name>
    <dbReference type="NCBI Taxonomy" id="282301"/>
    <lineage>
        <taxon>Eukaryota</taxon>
        <taxon>Metazoa</taxon>
        <taxon>Spiralia</taxon>
        <taxon>Lophotrochozoa</taxon>
        <taxon>Platyhelminthes</taxon>
        <taxon>Rhabditophora</taxon>
        <taxon>Macrostomorpha</taxon>
        <taxon>Macrostomida</taxon>
        <taxon>Macrostomidae</taxon>
        <taxon>Macrostomum</taxon>
    </lineage>
</organism>
<dbReference type="CDD" id="cd05799">
    <property type="entry name" value="PGM2"/>
    <property type="match status" value="1"/>
</dbReference>
<evidence type="ECO:0000313" key="15">
    <source>
        <dbReference type="WBParaSite" id="maker-uti_cns_0002951-snap-gene-0.8-mRNA-1"/>
    </source>
</evidence>
<keyword evidence="6" id="KW-0597">Phosphoprotein</keyword>
<name>A0A1I8GTI5_9PLAT</name>
<dbReference type="Pfam" id="PF02878">
    <property type="entry name" value="PGM_PMM_I"/>
    <property type="match status" value="1"/>
</dbReference>
<dbReference type="InterPro" id="IPR016055">
    <property type="entry name" value="A-D-PHexomutase_a/b/a-I/II/III"/>
</dbReference>
<comment type="similarity">
    <text evidence="3">Belongs to the phosphohexose mutase family.</text>
</comment>
<dbReference type="Pfam" id="PF02879">
    <property type="entry name" value="PGM_PMM_II"/>
    <property type="match status" value="1"/>
</dbReference>
<dbReference type="InterPro" id="IPR005844">
    <property type="entry name" value="A-D-PHexomutase_a/b/a-I"/>
</dbReference>
<evidence type="ECO:0000256" key="5">
    <source>
        <dbReference type="ARBA" id="ARBA00022526"/>
    </source>
</evidence>
<evidence type="ECO:0000256" key="2">
    <source>
        <dbReference type="ARBA" id="ARBA00004496"/>
    </source>
</evidence>
<evidence type="ECO:0000256" key="6">
    <source>
        <dbReference type="ARBA" id="ARBA00022553"/>
    </source>
</evidence>
<evidence type="ECO:0000256" key="10">
    <source>
        <dbReference type="ARBA" id="ARBA00023277"/>
    </source>
</evidence>
<evidence type="ECO:0000259" key="12">
    <source>
        <dbReference type="Pfam" id="PF02879"/>
    </source>
</evidence>
<dbReference type="Proteomes" id="UP000095280">
    <property type="component" value="Unplaced"/>
</dbReference>
<comment type="cofactor">
    <cofactor evidence="1">
        <name>Mg(2+)</name>
        <dbReference type="ChEBI" id="CHEBI:18420"/>
    </cofactor>
</comment>
<keyword evidence="7" id="KW-0479">Metal-binding</keyword>
<dbReference type="GO" id="GO:0006006">
    <property type="term" value="P:glucose metabolic process"/>
    <property type="evidence" value="ECO:0007669"/>
    <property type="project" value="UniProtKB-KW"/>
</dbReference>
<keyword evidence="5" id="KW-0313">Glucose metabolism</keyword>
<feature type="domain" description="Alpha-D-phosphohexomutase alpha/beta/alpha" evidence="12">
    <location>
        <begin position="219"/>
        <end position="326"/>
    </location>
</feature>
<dbReference type="InterPro" id="IPR005846">
    <property type="entry name" value="A-D-PHexomutase_a/b/a-III"/>
</dbReference>
<evidence type="ECO:0000256" key="3">
    <source>
        <dbReference type="ARBA" id="ARBA00010231"/>
    </source>
</evidence>
<dbReference type="FunFam" id="3.40.120.10:FF:000035">
    <property type="entry name" value="Pgm3p"/>
    <property type="match status" value="1"/>
</dbReference>
<dbReference type="InterPro" id="IPR016066">
    <property type="entry name" value="A-D-PHexomutase_CS"/>
</dbReference>
<dbReference type="PANTHER" id="PTHR45745">
    <property type="entry name" value="PHOSPHOMANNOMUTASE 45A"/>
    <property type="match status" value="1"/>
</dbReference>
<dbReference type="InterPro" id="IPR005845">
    <property type="entry name" value="A-D-PHexomutase_a/b/a-II"/>
</dbReference>
<dbReference type="GO" id="GO:0006166">
    <property type="term" value="P:purine ribonucleoside salvage"/>
    <property type="evidence" value="ECO:0007669"/>
    <property type="project" value="TreeGrafter"/>
</dbReference>
<dbReference type="Pfam" id="PF02880">
    <property type="entry name" value="PGM_PMM_III"/>
    <property type="match status" value="1"/>
</dbReference>
<evidence type="ECO:0000256" key="7">
    <source>
        <dbReference type="ARBA" id="ARBA00022723"/>
    </source>
</evidence>
<proteinExistence type="inferred from homology"/>
<sequence length="622" mass="68725">FLQAMQNMDSKLKLAFDEYILLEQNVTFRNELINLAQSSPADLAKRLLNRMEFGTAGLRARIGAGFACMNDLTLVQTGQGLFSYMQAQFPDLTKRSIVVGFDGRHHSDRWARLTANIFRRKGVKVYLYSAVTPTPFVPFAIRRLGAAAGVMVTASHNPKEDNGYKVYWDNGAQIKSPHDRGIADAIIANLKPWEFSYDFDDLKHDGDQVVDPLAEMQAAYYEAQTEQLRYNGTQANSACPVRVVYTAMHGVGTRYVTSLMSSFGFPDNFLISVPEQAWPDPEFPTVRFPNPEEGRSCLDLACRLADKEGCPVILANDPDADRLAVAEVVDAGASAPRPWRVFTGNETAALLGWWCLTSFKRRHPQMPAESQHMLFSTVSSRILAALARREGAQVHETLTGFKYMGNEAHRLLGAGQQVVFAFEEAIGFMCGSAVLDKDGVSAAAVCAELVNRVYSEGKTLAAKLAEIYAEYGWHVTNNGYFFAHDPTETKAMFAAMRDPAYPTQLPGIDHADPPKAYDVLSVRDVSLGFDSGQPDRRCVFPASSGGEMLTLVCRPVGVTDGATATVTLRTSGTEPKLKWYSEIVGSPGCGPEPLRHQLDHLIRCVHQHLVRPELHGFKRMDQ</sequence>
<feature type="domain" description="Alpha-D-phosphohexomutase alpha/beta/alpha" evidence="13">
    <location>
        <begin position="344"/>
        <end position="471"/>
    </location>
</feature>
<dbReference type="PROSITE" id="PS00710">
    <property type="entry name" value="PGM_PMM"/>
    <property type="match status" value="1"/>
</dbReference>
<keyword evidence="14" id="KW-1185">Reference proteome</keyword>
<accession>A0A1I8GTI5</accession>
<protein>
    <submittedName>
        <fullName evidence="15">Phosphoglucomutase</fullName>
    </submittedName>
</protein>
<evidence type="ECO:0000259" key="13">
    <source>
        <dbReference type="Pfam" id="PF02880"/>
    </source>
</evidence>
<dbReference type="GO" id="GO:0005737">
    <property type="term" value="C:cytoplasm"/>
    <property type="evidence" value="ECO:0007669"/>
    <property type="project" value="UniProtKB-SubCell"/>
</dbReference>
<keyword evidence="9" id="KW-0413">Isomerase</keyword>
<evidence type="ECO:0000256" key="9">
    <source>
        <dbReference type="ARBA" id="ARBA00023235"/>
    </source>
</evidence>
<evidence type="ECO:0000256" key="1">
    <source>
        <dbReference type="ARBA" id="ARBA00001946"/>
    </source>
</evidence>
<dbReference type="InterPro" id="IPR005841">
    <property type="entry name" value="Alpha-D-phosphohexomutase_SF"/>
</dbReference>
<evidence type="ECO:0000256" key="4">
    <source>
        <dbReference type="ARBA" id="ARBA00022490"/>
    </source>
</evidence>
<dbReference type="Gene3D" id="3.40.120.10">
    <property type="entry name" value="Alpha-D-Glucose-1,6-Bisphosphate, subunit A, domain 3"/>
    <property type="match status" value="3"/>
</dbReference>
<dbReference type="PANTHER" id="PTHR45745:SF1">
    <property type="entry name" value="PHOSPHOGLUCOMUTASE 2B-RELATED"/>
    <property type="match status" value="1"/>
</dbReference>
<keyword evidence="4" id="KW-0963">Cytoplasm</keyword>
<dbReference type="WBParaSite" id="maker-uti_cns_0002951-snap-gene-0.8-mRNA-1">
    <property type="protein sequence ID" value="maker-uti_cns_0002951-snap-gene-0.8-mRNA-1"/>
    <property type="gene ID" value="maker-uti_cns_0002951-snap-gene-0.8"/>
</dbReference>
<comment type="subcellular location">
    <subcellularLocation>
        <location evidence="2">Cytoplasm</location>
    </subcellularLocation>
</comment>
<dbReference type="AlphaFoldDB" id="A0A1I8GTI5"/>
<reference evidence="15" key="1">
    <citation type="submission" date="2016-11" db="UniProtKB">
        <authorList>
            <consortium name="WormBaseParasite"/>
        </authorList>
    </citation>
    <scope>IDENTIFICATION</scope>
</reference>
<dbReference type="GO" id="GO:0000287">
    <property type="term" value="F:magnesium ion binding"/>
    <property type="evidence" value="ECO:0007669"/>
    <property type="project" value="InterPro"/>
</dbReference>
<dbReference type="GO" id="GO:0008973">
    <property type="term" value="F:phosphopentomutase activity"/>
    <property type="evidence" value="ECO:0007669"/>
    <property type="project" value="TreeGrafter"/>
</dbReference>
<evidence type="ECO:0000313" key="14">
    <source>
        <dbReference type="Proteomes" id="UP000095280"/>
    </source>
</evidence>
<feature type="domain" description="Alpha-D-phosphohexomutase alpha/beta/alpha" evidence="11">
    <location>
        <begin position="51"/>
        <end position="187"/>
    </location>
</feature>
<evidence type="ECO:0000256" key="8">
    <source>
        <dbReference type="ARBA" id="ARBA00022842"/>
    </source>
</evidence>